<dbReference type="EMBL" id="BGZK01000403">
    <property type="protein sequence ID" value="GBP41651.1"/>
    <property type="molecule type" value="Genomic_DNA"/>
</dbReference>
<evidence type="ECO:0000313" key="3">
    <source>
        <dbReference type="Proteomes" id="UP000299102"/>
    </source>
</evidence>
<dbReference type="Proteomes" id="UP000299102">
    <property type="component" value="Unassembled WGS sequence"/>
</dbReference>
<accession>A0A4C1VSI7</accession>
<protein>
    <submittedName>
        <fullName evidence="2">Uncharacterized protein</fullName>
    </submittedName>
</protein>
<evidence type="ECO:0000313" key="2">
    <source>
        <dbReference type="EMBL" id="GBP41651.1"/>
    </source>
</evidence>
<comment type="caution">
    <text evidence="2">The sequence shown here is derived from an EMBL/GenBank/DDBJ whole genome shotgun (WGS) entry which is preliminary data.</text>
</comment>
<feature type="region of interest" description="Disordered" evidence="1">
    <location>
        <begin position="239"/>
        <end position="266"/>
    </location>
</feature>
<name>A0A4C1VSI7_EUMVA</name>
<gene>
    <name evidence="2" type="ORF">EVAR_31968_1</name>
</gene>
<sequence length="283" mass="32048">MAKMVSLLCLFFNKRWISHKGSHSCICPRPFSCSRGTDGEPGRHRARALIAYTAECFKTLHKHPNSEEGSPQSKSRYLGALCLDLDTDYVTNPNGEQERVRDRNLGRYRSENEKTETVFDALDRERSWRLKLRTGSESRSWSTARSADIEDNESICMYAAIDIGVLLSCALFFFPPVRRRLNPVLYSCRRFGRFSRRPAAPVSTRRPAVRHSAALSNAATINLAPRRPPHLHFSFAVKRRSNGSRSAPPPEDDSLPGLRNNSLFHGRTPLEGQVKCYSAKCHQ</sequence>
<evidence type="ECO:0000256" key="1">
    <source>
        <dbReference type="SAM" id="MobiDB-lite"/>
    </source>
</evidence>
<organism evidence="2 3">
    <name type="scientific">Eumeta variegata</name>
    <name type="common">Bagworm moth</name>
    <name type="synonym">Eumeta japonica</name>
    <dbReference type="NCBI Taxonomy" id="151549"/>
    <lineage>
        <taxon>Eukaryota</taxon>
        <taxon>Metazoa</taxon>
        <taxon>Ecdysozoa</taxon>
        <taxon>Arthropoda</taxon>
        <taxon>Hexapoda</taxon>
        <taxon>Insecta</taxon>
        <taxon>Pterygota</taxon>
        <taxon>Neoptera</taxon>
        <taxon>Endopterygota</taxon>
        <taxon>Lepidoptera</taxon>
        <taxon>Glossata</taxon>
        <taxon>Ditrysia</taxon>
        <taxon>Tineoidea</taxon>
        <taxon>Psychidae</taxon>
        <taxon>Oiketicinae</taxon>
        <taxon>Eumeta</taxon>
    </lineage>
</organism>
<keyword evidence="3" id="KW-1185">Reference proteome</keyword>
<dbReference type="AlphaFoldDB" id="A0A4C1VSI7"/>
<proteinExistence type="predicted"/>
<reference evidence="2 3" key="1">
    <citation type="journal article" date="2019" name="Commun. Biol.">
        <title>The bagworm genome reveals a unique fibroin gene that provides high tensile strength.</title>
        <authorList>
            <person name="Kono N."/>
            <person name="Nakamura H."/>
            <person name="Ohtoshi R."/>
            <person name="Tomita M."/>
            <person name="Numata K."/>
            <person name="Arakawa K."/>
        </authorList>
    </citation>
    <scope>NUCLEOTIDE SEQUENCE [LARGE SCALE GENOMIC DNA]</scope>
</reference>